<dbReference type="OrthoDB" id="336321at2759"/>
<dbReference type="Gene3D" id="3.40.50.300">
    <property type="entry name" value="P-loop containing nucleotide triphosphate hydrolases"/>
    <property type="match status" value="1"/>
</dbReference>
<dbReference type="GO" id="GO:0005815">
    <property type="term" value="C:microtubule organizing center"/>
    <property type="evidence" value="ECO:0007669"/>
    <property type="project" value="TreeGrafter"/>
</dbReference>
<sequence length="348" mass="37244">MALAVDAVLASTLWNAKLNDAKSNGALTATEGNALAFGLHSLDTILDGGLDYGDVACISSEADCGASNLCLRLIASHLLAGDNDIATIVDTTLSFDLRGLHQRIVVTLQGQGRDASAAMTMLERLKIMKVFDFVGLTESISEVRTDLDTSSSATVEAQSHPVDQPRGTVADSDDEEEMLDEEPPKELAALKPLTSAVKGVRSRQLLIVDSISHVALPLLKRNAVQGNAVLTSFMRSLRQLTQAHGLCTVLFNGATAYANAKDESPSIFASCTLRPAMGRSFALYMDLHMLLHTIPKTADDAKAAYGGMQQRELEVVSVLEVLQDRHCGRGGRWTGLAMAADGHLEEIR</sequence>
<dbReference type="InterPro" id="IPR027417">
    <property type="entry name" value="P-loop_NTPase"/>
</dbReference>
<dbReference type="eggNOG" id="ENOG502SGEW">
    <property type="taxonomic scope" value="Eukaryota"/>
</dbReference>
<protein>
    <recommendedName>
        <fullName evidence="6">DNA recombination and repair protein Rad51-like C-terminal domain-containing protein</fullName>
    </recommendedName>
</protein>
<evidence type="ECO:0008006" key="6">
    <source>
        <dbReference type="Google" id="ProtNLM"/>
    </source>
</evidence>
<dbReference type="GO" id="GO:0042148">
    <property type="term" value="P:DNA strand invasion"/>
    <property type="evidence" value="ECO:0007669"/>
    <property type="project" value="TreeGrafter"/>
</dbReference>
<dbReference type="GO" id="GO:0033063">
    <property type="term" value="C:Rad51B-Rad51C-Rad51D-XRCC2 complex"/>
    <property type="evidence" value="ECO:0007669"/>
    <property type="project" value="TreeGrafter"/>
</dbReference>
<dbReference type="GO" id="GO:0008094">
    <property type="term" value="F:ATP-dependent activity, acting on DNA"/>
    <property type="evidence" value="ECO:0007669"/>
    <property type="project" value="TreeGrafter"/>
</dbReference>
<dbReference type="PANTHER" id="PTHR46457:SF1">
    <property type="entry name" value="DNA REPAIR PROTEIN RAD51 HOMOLOG 4"/>
    <property type="match status" value="1"/>
</dbReference>
<feature type="compositionally biased region" description="Polar residues" evidence="3">
    <location>
        <begin position="148"/>
        <end position="157"/>
    </location>
</feature>
<accession>M2N9B6</accession>
<evidence type="ECO:0000256" key="3">
    <source>
        <dbReference type="SAM" id="MobiDB-lite"/>
    </source>
</evidence>
<dbReference type="Proteomes" id="UP000011761">
    <property type="component" value="Unassembled WGS sequence"/>
</dbReference>
<dbReference type="OMA" id="YGVVHCI"/>
<evidence type="ECO:0000313" key="4">
    <source>
        <dbReference type="EMBL" id="EMD00769.1"/>
    </source>
</evidence>
<dbReference type="HOGENOM" id="CLU_799319_0_0_1"/>
<dbReference type="GeneID" id="19108491"/>
<dbReference type="GO" id="GO:0003697">
    <property type="term" value="F:single-stranded DNA binding"/>
    <property type="evidence" value="ECO:0007669"/>
    <property type="project" value="TreeGrafter"/>
</dbReference>
<dbReference type="InterPro" id="IPR051988">
    <property type="entry name" value="HRR_RAD51_Paralog"/>
</dbReference>
<feature type="compositionally biased region" description="Acidic residues" evidence="3">
    <location>
        <begin position="171"/>
        <end position="183"/>
    </location>
</feature>
<reference evidence="4 5" key="1">
    <citation type="journal article" date="2012" name="PLoS Pathog.">
        <title>Diverse lifestyles and strategies of plant pathogenesis encoded in the genomes of eighteen Dothideomycetes fungi.</title>
        <authorList>
            <person name="Ohm R.A."/>
            <person name="Feau N."/>
            <person name="Henrissat B."/>
            <person name="Schoch C.L."/>
            <person name="Horwitz B.A."/>
            <person name="Barry K.W."/>
            <person name="Condon B.J."/>
            <person name="Copeland A.C."/>
            <person name="Dhillon B."/>
            <person name="Glaser F."/>
            <person name="Hesse C.N."/>
            <person name="Kosti I."/>
            <person name="LaButti K."/>
            <person name="Lindquist E.A."/>
            <person name="Lucas S."/>
            <person name="Salamov A.A."/>
            <person name="Bradshaw R.E."/>
            <person name="Ciuffetti L."/>
            <person name="Hamelin R.C."/>
            <person name="Kema G.H.J."/>
            <person name="Lawrence C."/>
            <person name="Scott J.A."/>
            <person name="Spatafora J.W."/>
            <person name="Turgeon B.G."/>
            <person name="de Wit P.J.G.M."/>
            <person name="Zhong S."/>
            <person name="Goodwin S.B."/>
            <person name="Grigoriev I.V."/>
        </authorList>
    </citation>
    <scope>NUCLEOTIDE SEQUENCE [LARGE SCALE GENOMIC DNA]</scope>
    <source>
        <strain evidence="4 5">UAMH 10762</strain>
    </source>
</reference>
<evidence type="ECO:0000313" key="5">
    <source>
        <dbReference type="Proteomes" id="UP000011761"/>
    </source>
</evidence>
<dbReference type="GO" id="GO:0007131">
    <property type="term" value="P:reciprocal meiotic recombination"/>
    <property type="evidence" value="ECO:0007669"/>
    <property type="project" value="TreeGrafter"/>
</dbReference>
<comment type="subcellular location">
    <subcellularLocation>
        <location evidence="1">Nucleus</location>
    </subcellularLocation>
</comment>
<dbReference type="STRING" id="717646.M2N9B6"/>
<dbReference type="SUPFAM" id="SSF52540">
    <property type="entry name" value="P-loop containing nucleoside triphosphate hydrolases"/>
    <property type="match status" value="1"/>
</dbReference>
<dbReference type="KEGG" id="bcom:BAUCODRAFT_144388"/>
<dbReference type="EMBL" id="KB445550">
    <property type="protein sequence ID" value="EMD00769.1"/>
    <property type="molecule type" value="Genomic_DNA"/>
</dbReference>
<evidence type="ECO:0000256" key="2">
    <source>
        <dbReference type="ARBA" id="ARBA00023242"/>
    </source>
</evidence>
<keyword evidence="2" id="KW-0539">Nucleus</keyword>
<name>M2N9B6_BAUPA</name>
<proteinExistence type="predicted"/>
<dbReference type="RefSeq" id="XP_007671953.1">
    <property type="nucleotide sequence ID" value="XM_007673763.1"/>
</dbReference>
<dbReference type="GO" id="GO:0000400">
    <property type="term" value="F:four-way junction DNA binding"/>
    <property type="evidence" value="ECO:0007669"/>
    <property type="project" value="TreeGrafter"/>
</dbReference>
<feature type="region of interest" description="Disordered" evidence="3">
    <location>
        <begin position="147"/>
        <end position="183"/>
    </location>
</feature>
<organism evidence="4 5">
    <name type="scientific">Baudoinia panamericana (strain UAMH 10762)</name>
    <name type="common">Angels' share fungus</name>
    <name type="synonym">Baudoinia compniacensis (strain UAMH 10762)</name>
    <dbReference type="NCBI Taxonomy" id="717646"/>
    <lineage>
        <taxon>Eukaryota</taxon>
        <taxon>Fungi</taxon>
        <taxon>Dikarya</taxon>
        <taxon>Ascomycota</taxon>
        <taxon>Pezizomycotina</taxon>
        <taxon>Dothideomycetes</taxon>
        <taxon>Dothideomycetidae</taxon>
        <taxon>Mycosphaerellales</taxon>
        <taxon>Teratosphaeriaceae</taxon>
        <taxon>Baudoinia</taxon>
    </lineage>
</organism>
<evidence type="ECO:0000256" key="1">
    <source>
        <dbReference type="ARBA" id="ARBA00004123"/>
    </source>
</evidence>
<dbReference type="GO" id="GO:0000723">
    <property type="term" value="P:telomere maintenance"/>
    <property type="evidence" value="ECO:0007669"/>
    <property type="project" value="TreeGrafter"/>
</dbReference>
<dbReference type="GO" id="GO:0005657">
    <property type="term" value="C:replication fork"/>
    <property type="evidence" value="ECO:0007669"/>
    <property type="project" value="TreeGrafter"/>
</dbReference>
<dbReference type="AlphaFoldDB" id="M2N9B6"/>
<gene>
    <name evidence="4" type="ORF">BAUCODRAFT_144388</name>
</gene>
<keyword evidence="5" id="KW-1185">Reference proteome</keyword>
<dbReference type="PANTHER" id="PTHR46457">
    <property type="entry name" value="DNA REPAIR PROTEIN RAD51 HOMOLOG 4"/>
    <property type="match status" value="1"/>
</dbReference>
<dbReference type="GO" id="GO:0000724">
    <property type="term" value="P:double-strand break repair via homologous recombination"/>
    <property type="evidence" value="ECO:0007669"/>
    <property type="project" value="TreeGrafter"/>
</dbReference>